<feature type="domain" description="GST N-terminal" evidence="2">
    <location>
        <begin position="1"/>
        <end position="82"/>
    </location>
</feature>
<dbReference type="EMBL" id="MW045194">
    <property type="protein sequence ID" value="QPL17940.1"/>
    <property type="molecule type" value="mRNA"/>
</dbReference>
<dbReference type="Pfam" id="PF13410">
    <property type="entry name" value="GST_C_2"/>
    <property type="match status" value="1"/>
</dbReference>
<organism evidence="4">
    <name type="scientific">Ectropis obliqua</name>
    <name type="common">Tea geometrid moth</name>
    <dbReference type="NCBI Taxonomy" id="248899"/>
    <lineage>
        <taxon>Eukaryota</taxon>
        <taxon>Metazoa</taxon>
        <taxon>Ecdysozoa</taxon>
        <taxon>Arthropoda</taxon>
        <taxon>Hexapoda</taxon>
        <taxon>Insecta</taxon>
        <taxon>Pterygota</taxon>
        <taxon>Neoptera</taxon>
        <taxon>Endopterygota</taxon>
        <taxon>Lepidoptera</taxon>
        <taxon>Glossata</taxon>
        <taxon>Ditrysia</taxon>
        <taxon>Geometroidea</taxon>
        <taxon>Geometridae</taxon>
        <taxon>Ennominae</taxon>
        <taxon>Ectropis</taxon>
    </lineage>
</organism>
<gene>
    <name evidence="4" type="primary">GST968</name>
</gene>
<dbReference type="FunFam" id="1.20.1050.10:FF:000007">
    <property type="entry name" value="Glutathione S-transferase 1-1"/>
    <property type="match status" value="1"/>
</dbReference>
<keyword evidence="4" id="KW-0808">Transferase</keyword>
<dbReference type="InterPro" id="IPR036249">
    <property type="entry name" value="Thioredoxin-like_sf"/>
</dbReference>
<dbReference type="SUPFAM" id="SSF52833">
    <property type="entry name" value="Thioredoxin-like"/>
    <property type="match status" value="1"/>
</dbReference>
<dbReference type="InterPro" id="IPR040079">
    <property type="entry name" value="Glutathione_S-Trfase"/>
</dbReference>
<dbReference type="Gene3D" id="3.40.30.10">
    <property type="entry name" value="Glutaredoxin"/>
    <property type="match status" value="1"/>
</dbReference>
<proteinExistence type="evidence at transcript level"/>
<dbReference type="Gene3D" id="1.20.1050.10">
    <property type="match status" value="1"/>
</dbReference>
<evidence type="ECO:0000259" key="2">
    <source>
        <dbReference type="PROSITE" id="PS50404"/>
    </source>
</evidence>
<feature type="domain" description="GST C-terminal" evidence="3">
    <location>
        <begin position="88"/>
        <end position="209"/>
    </location>
</feature>
<evidence type="ECO:0000256" key="1">
    <source>
        <dbReference type="ARBA" id="ARBA00011738"/>
    </source>
</evidence>
<dbReference type="PROSITE" id="PS50404">
    <property type="entry name" value="GST_NTER"/>
    <property type="match status" value="1"/>
</dbReference>
<dbReference type="SFLD" id="SFLDS00019">
    <property type="entry name" value="Glutathione_Transferase_(cytos"/>
    <property type="match status" value="1"/>
</dbReference>
<dbReference type="FunFam" id="3.40.30.10:FF:000034">
    <property type="entry name" value="glutathione S-transferase 1"/>
    <property type="match status" value="1"/>
</dbReference>
<sequence length="217" mass="24275">MAPTLYYTDGSPPCHRVFLTANILKVDLNLKSMDFFKQEHKSPEFLKLNPQHTVPTLVDGALVVWESRAICRYLVNQYGAGSSLYPAEPAARAGVDQRLDFDYGLYETFGDYYYSPLMGGPPGTPEKLKKVQDALEFLNTFLGGSKYVAGEQFTIADCALVSTVAVIELANVLDLKAYPNVLRWYGLVKTSVPEYPEAIEKNIVILKQFIDEMTKKS</sequence>
<accession>A0A7T0M887</accession>
<evidence type="ECO:0000259" key="3">
    <source>
        <dbReference type="PROSITE" id="PS50405"/>
    </source>
</evidence>
<dbReference type="InterPro" id="IPR004045">
    <property type="entry name" value="Glutathione_S-Trfase_N"/>
</dbReference>
<dbReference type="InterPro" id="IPR010987">
    <property type="entry name" value="Glutathione-S-Trfase_C-like"/>
</dbReference>
<comment type="subunit">
    <text evidence="1">Homodimer.</text>
</comment>
<dbReference type="PANTHER" id="PTHR43969:SF9">
    <property type="entry name" value="GLUTATHIONE S TRANSFERASE D10, ISOFORM A-RELATED"/>
    <property type="match status" value="1"/>
</dbReference>
<dbReference type="InterPro" id="IPR036282">
    <property type="entry name" value="Glutathione-S-Trfase_C_sf"/>
</dbReference>
<dbReference type="GO" id="GO:0004364">
    <property type="term" value="F:glutathione transferase activity"/>
    <property type="evidence" value="ECO:0007669"/>
    <property type="project" value="TreeGrafter"/>
</dbReference>
<reference evidence="4" key="1">
    <citation type="submission" date="2020-09" db="EMBL/GenBank/DDBJ databases">
        <authorList>
            <person name="Yin H."/>
            <person name="Yang X."/>
        </authorList>
    </citation>
    <scope>NUCLEOTIDE SEQUENCE</scope>
</reference>
<dbReference type="SFLD" id="SFLDG00358">
    <property type="entry name" value="Main_(cytGST)"/>
    <property type="match status" value="1"/>
</dbReference>
<evidence type="ECO:0000313" key="4">
    <source>
        <dbReference type="EMBL" id="QPL17940.1"/>
    </source>
</evidence>
<dbReference type="AlphaFoldDB" id="A0A7T0M887"/>
<dbReference type="SFLD" id="SFLDG01153">
    <property type="entry name" value="Main.4:_Theta-like"/>
    <property type="match status" value="1"/>
</dbReference>
<dbReference type="CDD" id="cd03045">
    <property type="entry name" value="GST_N_Delta_Epsilon"/>
    <property type="match status" value="1"/>
</dbReference>
<dbReference type="SUPFAM" id="SSF47616">
    <property type="entry name" value="GST C-terminal domain-like"/>
    <property type="match status" value="1"/>
</dbReference>
<dbReference type="GO" id="GO:0006749">
    <property type="term" value="P:glutathione metabolic process"/>
    <property type="evidence" value="ECO:0007669"/>
    <property type="project" value="TreeGrafter"/>
</dbReference>
<dbReference type="PANTHER" id="PTHR43969">
    <property type="entry name" value="GLUTATHIONE S TRANSFERASE D10, ISOFORM A-RELATED"/>
    <property type="match status" value="1"/>
</dbReference>
<name>A0A7T0M887_ECTOB</name>
<dbReference type="PROSITE" id="PS50405">
    <property type="entry name" value="GST_CTER"/>
    <property type="match status" value="1"/>
</dbReference>
<dbReference type="CDD" id="cd03177">
    <property type="entry name" value="GST_C_Delta_Epsilon"/>
    <property type="match status" value="1"/>
</dbReference>
<dbReference type="Pfam" id="PF13409">
    <property type="entry name" value="GST_N_2"/>
    <property type="match status" value="1"/>
</dbReference>
<protein>
    <submittedName>
        <fullName evidence="4">Glutathione S-transferase 968</fullName>
    </submittedName>
</protein>